<evidence type="ECO:0000256" key="7">
    <source>
        <dbReference type="HAMAP-Rule" id="MF_01656"/>
    </source>
</evidence>
<keyword evidence="2 7" id="KW-0479">Metal-binding</keyword>
<dbReference type="PANTHER" id="PTHR10277">
    <property type="entry name" value="HOMOCITRATE SYNTHASE-RELATED"/>
    <property type="match status" value="1"/>
</dbReference>
<dbReference type="PROSITE" id="PS50991">
    <property type="entry name" value="PYR_CT"/>
    <property type="match status" value="1"/>
</dbReference>
<evidence type="ECO:0000256" key="2">
    <source>
        <dbReference type="ARBA" id="ARBA00022723"/>
    </source>
</evidence>
<dbReference type="SUPFAM" id="SSF89000">
    <property type="entry name" value="post-HMGL domain-like"/>
    <property type="match status" value="1"/>
</dbReference>
<dbReference type="Pfam" id="PF07836">
    <property type="entry name" value="DmpG_comm"/>
    <property type="match status" value="1"/>
</dbReference>
<feature type="site" description="Transition state stabilizer" evidence="7">
    <location>
        <position position="15"/>
    </location>
</feature>
<feature type="binding site" evidence="7">
    <location>
        <position position="196"/>
    </location>
    <ligand>
        <name>substrate</name>
    </ligand>
</feature>
<dbReference type="NCBIfam" id="TIGR03217">
    <property type="entry name" value="4OH_2_O_val_ald"/>
    <property type="match status" value="1"/>
</dbReference>
<feature type="binding site" evidence="7">
    <location>
        <position position="198"/>
    </location>
    <ligand>
        <name>Mn(2+)</name>
        <dbReference type="ChEBI" id="CHEBI:29035"/>
    </ligand>
</feature>
<evidence type="ECO:0000256" key="5">
    <source>
        <dbReference type="ARBA" id="ARBA00023239"/>
    </source>
</evidence>
<dbReference type="SUPFAM" id="SSF51569">
    <property type="entry name" value="Aldolase"/>
    <property type="match status" value="1"/>
</dbReference>
<dbReference type="NCBIfam" id="NF006049">
    <property type="entry name" value="PRK08195.1"/>
    <property type="match status" value="1"/>
</dbReference>
<organism evidence="10 11">
    <name type="scientific">Paenibacillus aceris</name>
    <dbReference type="NCBI Taxonomy" id="869555"/>
    <lineage>
        <taxon>Bacteria</taxon>
        <taxon>Bacillati</taxon>
        <taxon>Bacillota</taxon>
        <taxon>Bacilli</taxon>
        <taxon>Bacillales</taxon>
        <taxon>Paenibacillaceae</taxon>
        <taxon>Paenibacillus</taxon>
    </lineage>
</organism>
<keyword evidence="3 7" id="KW-0058">Aromatic hydrocarbons catabolism</keyword>
<proteinExistence type="inferred from homology"/>
<dbReference type="Gene3D" id="3.20.20.70">
    <property type="entry name" value="Aldolase class I"/>
    <property type="match status" value="1"/>
</dbReference>
<keyword evidence="4 7" id="KW-0464">Manganese</keyword>
<dbReference type="EMBL" id="JAGGKV010000011">
    <property type="protein sequence ID" value="MBP1964999.1"/>
    <property type="molecule type" value="Genomic_DNA"/>
</dbReference>
<dbReference type="InterPro" id="IPR017629">
    <property type="entry name" value="4OH_2_O-val_aldolase"/>
</dbReference>
<comment type="catalytic activity">
    <reaction evidence="7">
        <text>(S)-4-hydroxy-2-oxopentanoate = acetaldehyde + pyruvate</text>
        <dbReference type="Rhea" id="RHEA:22624"/>
        <dbReference type="ChEBI" id="CHEBI:15343"/>
        <dbReference type="ChEBI" id="CHEBI:15361"/>
        <dbReference type="ChEBI" id="CHEBI:73143"/>
        <dbReference type="EC" id="4.1.3.39"/>
    </reaction>
</comment>
<dbReference type="InterPro" id="IPR050073">
    <property type="entry name" value="2-IPM_HCS-like"/>
</dbReference>
<evidence type="ECO:0000256" key="4">
    <source>
        <dbReference type="ARBA" id="ARBA00023211"/>
    </source>
</evidence>
<dbReference type="InterPro" id="IPR000891">
    <property type="entry name" value="PYR_CT"/>
</dbReference>
<evidence type="ECO:0000256" key="6">
    <source>
        <dbReference type="ARBA" id="ARBA00023518"/>
    </source>
</evidence>
<feature type="active site" description="Proton acceptor" evidence="7">
    <location>
        <position position="19"/>
    </location>
</feature>
<keyword evidence="5 7" id="KW-0456">Lyase</keyword>
<comment type="similarity">
    <text evidence="1 7">Belongs to the 4-hydroxy-2-oxovalerate aldolase family.</text>
</comment>
<accession>A0ABS4I263</accession>
<dbReference type="RefSeq" id="WP_167057380.1">
    <property type="nucleotide sequence ID" value="NZ_JAAOZR010000015.1"/>
</dbReference>
<feature type="binding site" evidence="7">
    <location>
        <position position="16"/>
    </location>
    <ligand>
        <name>Mn(2+)</name>
        <dbReference type="ChEBI" id="CHEBI:29035"/>
    </ligand>
</feature>
<feature type="binding site" evidence="7">
    <location>
        <position position="196"/>
    </location>
    <ligand>
        <name>Mn(2+)</name>
        <dbReference type="ChEBI" id="CHEBI:29035"/>
    </ligand>
</feature>
<feature type="binding site" evidence="7">
    <location>
        <begin position="15"/>
        <end position="16"/>
    </location>
    <ligand>
        <name>substrate</name>
    </ligand>
</feature>
<dbReference type="GO" id="GO:0008701">
    <property type="term" value="F:4-hydroxy-2-oxovalerate aldolase activity"/>
    <property type="evidence" value="ECO:0007669"/>
    <property type="project" value="UniProtKB-EC"/>
</dbReference>
<gene>
    <name evidence="10" type="ORF">J2Z65_004232</name>
</gene>
<evidence type="ECO:0000259" key="9">
    <source>
        <dbReference type="PROSITE" id="PS50991"/>
    </source>
</evidence>
<sequence>MSVNRDILITEVALRDGSHAINHQYTVEQVVNVARALDEANVPYIEVTHGDGLAGSSLQYGLSRTDEMELIEAAVSVCKQAKIAVLLLPGIGTIKHLNAAAKLGVGMARIGTHVTEADVSAQHIARSKELGLETIGFLMMSHMASPNKIVEQAKLMESYGADAVYIFDSAGAMLPKEVAERIRALKQSVGIDVGFHGHNNLSLAMANTLAAIEEGATRIDGSVRCLGAGAGNTQTEVLIAVLERMGICTGVDLYKMMDLAEDIVAPILEVPQEITKNSLVLGYAGVYSSFRLHAERAAKKFGIDSRDILIELGKRKVVGGQEDMIIDIAAEISKRNSRGGNQFAF</sequence>
<dbReference type="EC" id="4.1.3.39" evidence="7 8"/>
<dbReference type="Gene3D" id="1.10.8.60">
    <property type="match status" value="1"/>
</dbReference>
<dbReference type="PANTHER" id="PTHR10277:SF9">
    <property type="entry name" value="2-ISOPROPYLMALATE SYNTHASE 1, CHLOROPLASTIC-RELATED"/>
    <property type="match status" value="1"/>
</dbReference>
<protein>
    <recommendedName>
        <fullName evidence="7 8">4-hydroxy-2-oxovalerate aldolase</fullName>
        <shortName evidence="7">HOA</shortName>
        <ecNumber evidence="7 8">4.1.3.39</ecNumber>
    </recommendedName>
    <alternativeName>
        <fullName evidence="7">4-hydroxy-2-keto-pentanoic acid aldolase</fullName>
    </alternativeName>
    <alternativeName>
        <fullName evidence="7">4-hydroxy-2-oxopentanoate aldolase</fullName>
    </alternativeName>
</protein>
<dbReference type="HAMAP" id="MF_01656">
    <property type="entry name" value="HOA"/>
    <property type="match status" value="1"/>
</dbReference>
<reference evidence="10 11" key="1">
    <citation type="submission" date="2021-03" db="EMBL/GenBank/DDBJ databases">
        <title>Genomic Encyclopedia of Type Strains, Phase IV (KMG-IV): sequencing the most valuable type-strain genomes for metagenomic binning, comparative biology and taxonomic classification.</title>
        <authorList>
            <person name="Goeker M."/>
        </authorList>
    </citation>
    <scope>NUCLEOTIDE SEQUENCE [LARGE SCALE GENOMIC DNA]</scope>
    <source>
        <strain evidence="10 11">DSM 24950</strain>
    </source>
</reference>
<evidence type="ECO:0000256" key="8">
    <source>
        <dbReference type="NCBIfam" id="TIGR03217"/>
    </source>
</evidence>
<evidence type="ECO:0000313" key="11">
    <source>
        <dbReference type="Proteomes" id="UP001519344"/>
    </source>
</evidence>
<dbReference type="InterPro" id="IPR013785">
    <property type="entry name" value="Aldolase_TIM"/>
</dbReference>
<dbReference type="Proteomes" id="UP001519344">
    <property type="component" value="Unassembled WGS sequence"/>
</dbReference>
<dbReference type="CDD" id="cd07943">
    <property type="entry name" value="DRE_TIM_HOA"/>
    <property type="match status" value="1"/>
</dbReference>
<dbReference type="Pfam" id="PF00682">
    <property type="entry name" value="HMGL-like"/>
    <property type="match status" value="1"/>
</dbReference>
<feature type="domain" description="Pyruvate carboxyltransferase" evidence="9">
    <location>
        <begin position="7"/>
        <end position="257"/>
    </location>
</feature>
<dbReference type="InterPro" id="IPR035685">
    <property type="entry name" value="DRE_TIM_HOA"/>
</dbReference>
<dbReference type="InterPro" id="IPR012425">
    <property type="entry name" value="DmpG_comm"/>
</dbReference>
<comment type="caution">
    <text evidence="10">The sequence shown here is derived from an EMBL/GenBank/DDBJ whole genome shotgun (WGS) entry which is preliminary data.</text>
</comment>
<feature type="binding site" evidence="7">
    <location>
        <position position="169"/>
    </location>
    <ligand>
        <name>substrate</name>
    </ligand>
</feature>
<comment type="catalytic activity">
    <reaction evidence="6">
        <text>(S)-4-hydroxy-2-oxohexanoate = propanal + pyruvate</text>
        <dbReference type="Rhea" id="RHEA:36003"/>
        <dbReference type="ChEBI" id="CHEBI:15361"/>
        <dbReference type="ChEBI" id="CHEBI:17153"/>
        <dbReference type="ChEBI" id="CHEBI:73142"/>
        <dbReference type="EC" id="4.1.3.43"/>
    </reaction>
    <physiologicalReaction direction="left-to-right" evidence="6">
        <dbReference type="Rhea" id="RHEA:36004"/>
    </physiologicalReaction>
</comment>
<evidence type="ECO:0000313" key="10">
    <source>
        <dbReference type="EMBL" id="MBP1964999.1"/>
    </source>
</evidence>
<evidence type="ECO:0000256" key="3">
    <source>
        <dbReference type="ARBA" id="ARBA00022797"/>
    </source>
</evidence>
<feature type="binding site" evidence="7">
    <location>
        <position position="287"/>
    </location>
    <ligand>
        <name>substrate</name>
    </ligand>
</feature>
<keyword evidence="11" id="KW-1185">Reference proteome</keyword>
<evidence type="ECO:0000256" key="1">
    <source>
        <dbReference type="ARBA" id="ARBA00008944"/>
    </source>
</evidence>
<name>A0ABS4I263_9BACL</name>